<accession>A0A6J4UG81</accession>
<protein>
    <submittedName>
        <fullName evidence="2">Uncharacterized protein</fullName>
    </submittedName>
</protein>
<feature type="non-terminal residue" evidence="2">
    <location>
        <position position="1"/>
    </location>
</feature>
<proteinExistence type="predicted"/>
<evidence type="ECO:0000313" key="2">
    <source>
        <dbReference type="EMBL" id="CAA9548492.1"/>
    </source>
</evidence>
<evidence type="ECO:0000256" key="1">
    <source>
        <dbReference type="SAM" id="MobiDB-lite"/>
    </source>
</evidence>
<reference evidence="2" key="1">
    <citation type="submission" date="2020-02" db="EMBL/GenBank/DDBJ databases">
        <authorList>
            <person name="Meier V. D."/>
        </authorList>
    </citation>
    <scope>NUCLEOTIDE SEQUENCE</scope>
    <source>
        <strain evidence="2">AVDCRST_MAG49</strain>
    </source>
</reference>
<gene>
    <name evidence="2" type="ORF">AVDCRST_MAG49-1563</name>
</gene>
<dbReference type="EMBL" id="CADCWG010000097">
    <property type="protein sequence ID" value="CAA9548492.1"/>
    <property type="molecule type" value="Genomic_DNA"/>
</dbReference>
<dbReference type="AlphaFoldDB" id="A0A6J4UG81"/>
<feature type="compositionally biased region" description="Low complexity" evidence="1">
    <location>
        <begin position="9"/>
        <end position="22"/>
    </location>
</feature>
<name>A0A6J4UG81_9BACT</name>
<organism evidence="2">
    <name type="scientific">uncultured Thermomicrobiales bacterium</name>
    <dbReference type="NCBI Taxonomy" id="1645740"/>
    <lineage>
        <taxon>Bacteria</taxon>
        <taxon>Pseudomonadati</taxon>
        <taxon>Thermomicrobiota</taxon>
        <taxon>Thermomicrobia</taxon>
        <taxon>Thermomicrobiales</taxon>
        <taxon>environmental samples</taxon>
    </lineage>
</organism>
<feature type="region of interest" description="Disordered" evidence="1">
    <location>
        <begin position="50"/>
        <end position="85"/>
    </location>
</feature>
<sequence length="85" mass="8405">RTTSGAGDSSAPTSPTAAIAPTATRRAAWTRLGGGLALAHWLALKASTTVARPPQRARRAPAASSCSPSASTASSIPTLTAVIPP</sequence>
<feature type="region of interest" description="Disordered" evidence="1">
    <location>
        <begin position="1"/>
        <end position="22"/>
    </location>
</feature>
<feature type="compositionally biased region" description="Low complexity" evidence="1">
    <location>
        <begin position="60"/>
        <end position="75"/>
    </location>
</feature>